<dbReference type="Pfam" id="PF01850">
    <property type="entry name" value="PIN"/>
    <property type="match status" value="1"/>
</dbReference>
<dbReference type="InterPro" id="IPR029060">
    <property type="entry name" value="PIN-like_dom_sf"/>
</dbReference>
<reference evidence="2 3" key="1">
    <citation type="submission" date="2018-03" db="EMBL/GenBank/DDBJ databases">
        <title>The ancient ancestry and fast evolution of plastids.</title>
        <authorList>
            <person name="Moore K.R."/>
            <person name="Magnabosco C."/>
            <person name="Momper L."/>
            <person name="Gold D.A."/>
            <person name="Bosak T."/>
            <person name="Fournier G.P."/>
        </authorList>
    </citation>
    <scope>NUCLEOTIDE SEQUENCE [LARGE SCALE GENOMIC DNA]</scope>
    <source>
        <strain evidence="2 3">CCALA 037</strain>
    </source>
</reference>
<feature type="domain" description="PIN" evidence="1">
    <location>
        <begin position="5"/>
        <end position="119"/>
    </location>
</feature>
<dbReference type="RefSeq" id="WP_106309304.1">
    <property type="nucleotide sequence ID" value="NZ_PVWO01000335.1"/>
</dbReference>
<dbReference type="EMBL" id="PVWO01000335">
    <property type="protein sequence ID" value="PSB52172.1"/>
    <property type="molecule type" value="Genomic_DNA"/>
</dbReference>
<sequence>MSQIVLLDTGILGMVTNPKANIQCEECKQWLNSLSSRNYLVALPEITDYELRRELIRAHKLRGIRQLDELKELIIYLPITTQVMLKAAELWAKARIEGYPTAHSEAIDGDVILAAQAVLIQLEGHSVTIATTNVNHLSHFVSAKTWEEI</sequence>
<dbReference type="AlphaFoldDB" id="A0A2T1G4J5"/>
<evidence type="ECO:0000313" key="2">
    <source>
        <dbReference type="EMBL" id="PSB52172.1"/>
    </source>
</evidence>
<organism evidence="2 3">
    <name type="scientific">Chamaesiphon polymorphus CCALA 037</name>
    <dbReference type="NCBI Taxonomy" id="2107692"/>
    <lineage>
        <taxon>Bacteria</taxon>
        <taxon>Bacillati</taxon>
        <taxon>Cyanobacteriota</taxon>
        <taxon>Cyanophyceae</taxon>
        <taxon>Gomontiellales</taxon>
        <taxon>Chamaesiphonaceae</taxon>
        <taxon>Chamaesiphon</taxon>
    </lineage>
</organism>
<gene>
    <name evidence="2" type="ORF">C7B77_20810</name>
</gene>
<proteinExistence type="predicted"/>
<dbReference type="OrthoDB" id="461957at2"/>
<protein>
    <submittedName>
        <fullName evidence="2">Nucleic acid-binding protein</fullName>
    </submittedName>
</protein>
<evidence type="ECO:0000259" key="1">
    <source>
        <dbReference type="Pfam" id="PF01850"/>
    </source>
</evidence>
<keyword evidence="3" id="KW-1185">Reference proteome</keyword>
<dbReference type="InterPro" id="IPR002716">
    <property type="entry name" value="PIN_dom"/>
</dbReference>
<accession>A0A2T1G4J5</accession>
<dbReference type="Gene3D" id="3.40.50.1010">
    <property type="entry name" value="5'-nuclease"/>
    <property type="match status" value="1"/>
</dbReference>
<evidence type="ECO:0000313" key="3">
    <source>
        <dbReference type="Proteomes" id="UP000238937"/>
    </source>
</evidence>
<comment type="caution">
    <text evidence="2">The sequence shown here is derived from an EMBL/GenBank/DDBJ whole genome shotgun (WGS) entry which is preliminary data.</text>
</comment>
<name>A0A2T1G4J5_9CYAN</name>
<dbReference type="SUPFAM" id="SSF88723">
    <property type="entry name" value="PIN domain-like"/>
    <property type="match status" value="1"/>
</dbReference>
<dbReference type="Proteomes" id="UP000238937">
    <property type="component" value="Unassembled WGS sequence"/>
</dbReference>